<dbReference type="EMBL" id="GL441667">
    <property type="protein sequence ID" value="EFN64461.1"/>
    <property type="molecule type" value="Genomic_DNA"/>
</dbReference>
<name>E2AQ29_CAMFO</name>
<dbReference type="AlphaFoldDB" id="E2AQ29"/>
<evidence type="ECO:0000313" key="2">
    <source>
        <dbReference type="Proteomes" id="UP000000311"/>
    </source>
</evidence>
<sequence length="89" mass="10499">MDLLWCERPSYKKWEKSAPNMFTDIFRLRRLFGMESLVQDHMCKTAHIYDDDFFVEMWCRGLSPIDGMSSAHTSDGMSSAHMSDYDDEF</sequence>
<dbReference type="OrthoDB" id="7551136at2759"/>
<evidence type="ECO:0000313" key="1">
    <source>
        <dbReference type="EMBL" id="EFN64461.1"/>
    </source>
</evidence>
<proteinExistence type="predicted"/>
<reference evidence="1 2" key="1">
    <citation type="journal article" date="2010" name="Science">
        <title>Genomic comparison of the ants Camponotus floridanus and Harpegnathos saltator.</title>
        <authorList>
            <person name="Bonasio R."/>
            <person name="Zhang G."/>
            <person name="Ye C."/>
            <person name="Mutti N.S."/>
            <person name="Fang X."/>
            <person name="Qin N."/>
            <person name="Donahue G."/>
            <person name="Yang P."/>
            <person name="Li Q."/>
            <person name="Li C."/>
            <person name="Zhang P."/>
            <person name="Huang Z."/>
            <person name="Berger S.L."/>
            <person name="Reinberg D."/>
            <person name="Wang J."/>
            <person name="Liebig J."/>
        </authorList>
    </citation>
    <scope>NUCLEOTIDE SEQUENCE [LARGE SCALE GENOMIC DNA]</scope>
    <source>
        <strain evidence="2">C129</strain>
    </source>
</reference>
<keyword evidence="2" id="KW-1185">Reference proteome</keyword>
<organism evidence="2">
    <name type="scientific">Camponotus floridanus</name>
    <name type="common">Florida carpenter ant</name>
    <dbReference type="NCBI Taxonomy" id="104421"/>
    <lineage>
        <taxon>Eukaryota</taxon>
        <taxon>Metazoa</taxon>
        <taxon>Ecdysozoa</taxon>
        <taxon>Arthropoda</taxon>
        <taxon>Hexapoda</taxon>
        <taxon>Insecta</taxon>
        <taxon>Pterygota</taxon>
        <taxon>Neoptera</taxon>
        <taxon>Endopterygota</taxon>
        <taxon>Hymenoptera</taxon>
        <taxon>Apocrita</taxon>
        <taxon>Aculeata</taxon>
        <taxon>Formicoidea</taxon>
        <taxon>Formicidae</taxon>
        <taxon>Formicinae</taxon>
        <taxon>Camponotus</taxon>
    </lineage>
</organism>
<gene>
    <name evidence="1" type="ORF">EAG_08753</name>
</gene>
<dbReference type="Proteomes" id="UP000000311">
    <property type="component" value="Unassembled WGS sequence"/>
</dbReference>
<dbReference type="InParanoid" id="E2AQ29"/>
<protein>
    <submittedName>
        <fullName evidence="1">Uncharacterized protein</fullName>
    </submittedName>
</protein>
<accession>E2AQ29</accession>